<comment type="caution">
    <text evidence="1">The sequence shown here is derived from an EMBL/GenBank/DDBJ whole genome shotgun (WGS) entry which is preliminary data.</text>
</comment>
<reference evidence="1 2" key="1">
    <citation type="submission" date="2019-03" db="EMBL/GenBank/DDBJ databases">
        <title>Genomic Encyclopedia of Type Strains, Phase III (KMG-III): the genomes of soil and plant-associated and newly described type strains.</title>
        <authorList>
            <person name="Whitman W."/>
        </authorList>
    </citation>
    <scope>NUCLEOTIDE SEQUENCE [LARGE SCALE GENOMIC DNA]</scope>
    <source>
        <strain evidence="1 2">CECT 8976</strain>
    </source>
</reference>
<accession>A0A4R7B5V2</accession>
<dbReference type="RefSeq" id="WP_133680281.1">
    <property type="nucleotide sequence ID" value="NZ_SNZP01000006.1"/>
</dbReference>
<dbReference type="SUPFAM" id="SSF69279">
    <property type="entry name" value="Phage tail proteins"/>
    <property type="match status" value="1"/>
</dbReference>
<sequence length="360" mass="39618">MILNDPQQTANARAVAGRLRLNGKAVPFASLDIEASGGFSADTFSAVLPLSCLPKDMGLTDWWAKQQQIGVSIDIGVEGPSGVAWQSMLVGQIDHWRYQPARFDIEISGRDLTARFLDNKTSEKFANRTTSDVATLLAQRRGLKPVVTATKTQVGGIYKHDQNHVSSDSCEWDLLTYFAGMDGFRVYVLGEELHYEPAPDPAKADQYVIRYRPPDEALAYPQGNVGDDLLFERDMTLARGVKVHVQSWLNGKGVEASWPPDAASDAQLYKVVRSSLDVQRAKALAKTLYEQIAVREVSMQCSLPGDNLLTPGCMVRVQGTGAGFDQLYYVEHVKRSLSVDNGYVMTLSATNRNPANKETT</sequence>
<keyword evidence="2" id="KW-1185">Reference proteome</keyword>
<evidence type="ECO:0008006" key="3">
    <source>
        <dbReference type="Google" id="ProtNLM"/>
    </source>
</evidence>
<dbReference type="EMBL" id="SNZP01000006">
    <property type="protein sequence ID" value="TDR79998.1"/>
    <property type="molecule type" value="Genomic_DNA"/>
</dbReference>
<organism evidence="1 2">
    <name type="scientific">Paludibacterium purpuratum</name>
    <dbReference type="NCBI Taxonomy" id="1144873"/>
    <lineage>
        <taxon>Bacteria</taxon>
        <taxon>Pseudomonadati</taxon>
        <taxon>Pseudomonadota</taxon>
        <taxon>Betaproteobacteria</taxon>
        <taxon>Neisseriales</taxon>
        <taxon>Chromobacteriaceae</taxon>
        <taxon>Paludibacterium</taxon>
    </lineage>
</organism>
<dbReference type="AlphaFoldDB" id="A0A4R7B5V2"/>
<dbReference type="Proteomes" id="UP000295611">
    <property type="component" value="Unassembled WGS sequence"/>
</dbReference>
<proteinExistence type="predicted"/>
<evidence type="ECO:0000313" key="1">
    <source>
        <dbReference type="EMBL" id="TDR79998.1"/>
    </source>
</evidence>
<gene>
    <name evidence="1" type="ORF">DFP86_106138</name>
</gene>
<dbReference type="OrthoDB" id="8586932at2"/>
<name>A0A4R7B5V2_9NEIS</name>
<protein>
    <recommendedName>
        <fullName evidence="3">Phage protein D</fullName>
    </recommendedName>
</protein>
<evidence type="ECO:0000313" key="2">
    <source>
        <dbReference type="Proteomes" id="UP000295611"/>
    </source>
</evidence>